<feature type="transmembrane region" description="Helical" evidence="1">
    <location>
        <begin position="85"/>
        <end position="107"/>
    </location>
</feature>
<dbReference type="AlphaFoldDB" id="A0A6A6EJ63"/>
<dbReference type="Proteomes" id="UP000800200">
    <property type="component" value="Unassembled WGS sequence"/>
</dbReference>
<protein>
    <submittedName>
        <fullName evidence="2">Uncharacterized protein</fullName>
    </submittedName>
</protein>
<evidence type="ECO:0000256" key="1">
    <source>
        <dbReference type="SAM" id="Phobius"/>
    </source>
</evidence>
<keyword evidence="1" id="KW-0812">Transmembrane</keyword>
<keyword evidence="3" id="KW-1185">Reference proteome</keyword>
<organism evidence="2 3">
    <name type="scientific">Zopfia rhizophila CBS 207.26</name>
    <dbReference type="NCBI Taxonomy" id="1314779"/>
    <lineage>
        <taxon>Eukaryota</taxon>
        <taxon>Fungi</taxon>
        <taxon>Dikarya</taxon>
        <taxon>Ascomycota</taxon>
        <taxon>Pezizomycotina</taxon>
        <taxon>Dothideomycetes</taxon>
        <taxon>Dothideomycetes incertae sedis</taxon>
        <taxon>Zopfiaceae</taxon>
        <taxon>Zopfia</taxon>
    </lineage>
</organism>
<sequence length="147" mass="16683">MHTLPLTPNYYPPIFSCSLFRRNRISIIALISSAICISARLALQNFSLSVPHRDKSNGCTLRKSRQFHHSIFIEYDTGRKWRRKAFVSSIVALYYLHLGLGSVGLMISCAFSIRLETFHEVCIANVALRWVGQELQGENVEANGRGR</sequence>
<gene>
    <name evidence="2" type="ORF">K469DRAFT_392391</name>
</gene>
<keyword evidence="1" id="KW-0472">Membrane</keyword>
<keyword evidence="1" id="KW-1133">Transmembrane helix</keyword>
<accession>A0A6A6EJ63</accession>
<name>A0A6A6EJ63_9PEZI</name>
<dbReference type="EMBL" id="ML994618">
    <property type="protein sequence ID" value="KAF2190768.1"/>
    <property type="molecule type" value="Genomic_DNA"/>
</dbReference>
<reference evidence="2" key="1">
    <citation type="journal article" date="2020" name="Stud. Mycol.">
        <title>101 Dothideomycetes genomes: a test case for predicting lifestyles and emergence of pathogens.</title>
        <authorList>
            <person name="Haridas S."/>
            <person name="Albert R."/>
            <person name="Binder M."/>
            <person name="Bloem J."/>
            <person name="Labutti K."/>
            <person name="Salamov A."/>
            <person name="Andreopoulos B."/>
            <person name="Baker S."/>
            <person name="Barry K."/>
            <person name="Bills G."/>
            <person name="Bluhm B."/>
            <person name="Cannon C."/>
            <person name="Castanera R."/>
            <person name="Culley D."/>
            <person name="Daum C."/>
            <person name="Ezra D."/>
            <person name="Gonzalez J."/>
            <person name="Henrissat B."/>
            <person name="Kuo A."/>
            <person name="Liang C."/>
            <person name="Lipzen A."/>
            <person name="Lutzoni F."/>
            <person name="Magnuson J."/>
            <person name="Mondo S."/>
            <person name="Nolan M."/>
            <person name="Ohm R."/>
            <person name="Pangilinan J."/>
            <person name="Park H.-J."/>
            <person name="Ramirez L."/>
            <person name="Alfaro M."/>
            <person name="Sun H."/>
            <person name="Tritt A."/>
            <person name="Yoshinaga Y."/>
            <person name="Zwiers L.-H."/>
            <person name="Turgeon B."/>
            <person name="Goodwin S."/>
            <person name="Spatafora J."/>
            <person name="Crous P."/>
            <person name="Grigoriev I."/>
        </authorList>
    </citation>
    <scope>NUCLEOTIDE SEQUENCE</scope>
    <source>
        <strain evidence="2">CBS 207.26</strain>
    </source>
</reference>
<evidence type="ECO:0000313" key="2">
    <source>
        <dbReference type="EMBL" id="KAF2190768.1"/>
    </source>
</evidence>
<feature type="transmembrane region" description="Helical" evidence="1">
    <location>
        <begin position="25"/>
        <end position="43"/>
    </location>
</feature>
<evidence type="ECO:0000313" key="3">
    <source>
        <dbReference type="Proteomes" id="UP000800200"/>
    </source>
</evidence>
<proteinExistence type="predicted"/>